<protein>
    <submittedName>
        <fullName evidence="2">Uncharacterized protein</fullName>
    </submittedName>
</protein>
<dbReference type="RefSeq" id="WP_109416312.1">
    <property type="nucleotide sequence ID" value="NZ_QEAS01000010.1"/>
</dbReference>
<comment type="caution">
    <text evidence="2">The sequence shown here is derived from an EMBL/GenBank/DDBJ whole genome shotgun (WGS) entry which is preliminary data.</text>
</comment>
<dbReference type="AlphaFoldDB" id="A0A2U2PFL2"/>
<keyword evidence="1" id="KW-0175">Coiled coil</keyword>
<evidence type="ECO:0000313" key="3">
    <source>
        <dbReference type="Proteomes" id="UP000245647"/>
    </source>
</evidence>
<evidence type="ECO:0000256" key="1">
    <source>
        <dbReference type="SAM" id="Coils"/>
    </source>
</evidence>
<accession>A0A2U2PFL2</accession>
<evidence type="ECO:0000313" key="2">
    <source>
        <dbReference type="EMBL" id="PWG80195.1"/>
    </source>
</evidence>
<dbReference type="Proteomes" id="UP000245647">
    <property type="component" value="Unassembled WGS sequence"/>
</dbReference>
<reference evidence="2 3" key="1">
    <citation type="submission" date="2018-04" db="EMBL/GenBank/DDBJ databases">
        <title>Pedobacter chongqingensis sp. nov., isolated from a rottenly hemp rope.</title>
        <authorList>
            <person name="Cai Y."/>
        </authorList>
    </citation>
    <scope>NUCLEOTIDE SEQUENCE [LARGE SCALE GENOMIC DNA]</scope>
    <source>
        <strain evidence="2 3">FJ4-8</strain>
    </source>
</reference>
<sequence length="105" mass="11840">MGIDNEEFSAIFEREVEELTERANTMGIEQLLLERAEKQGEKKGALKERARIERLLAEERAKAEAERVKAEAEKRSAALKMKDSGFSNEMISDILGLSDDEIGKL</sequence>
<feature type="coiled-coil region" evidence="1">
    <location>
        <begin position="28"/>
        <end position="82"/>
    </location>
</feature>
<dbReference type="EMBL" id="QEAS01000010">
    <property type="protein sequence ID" value="PWG80195.1"/>
    <property type="molecule type" value="Genomic_DNA"/>
</dbReference>
<gene>
    <name evidence="2" type="ORF">DDR33_13460</name>
</gene>
<keyword evidence="3" id="KW-1185">Reference proteome</keyword>
<proteinExistence type="predicted"/>
<name>A0A2U2PFL2_9SPHI</name>
<organism evidence="2 3">
    <name type="scientific">Pararcticibacter amylolyticus</name>
    <dbReference type="NCBI Taxonomy" id="2173175"/>
    <lineage>
        <taxon>Bacteria</taxon>
        <taxon>Pseudomonadati</taxon>
        <taxon>Bacteroidota</taxon>
        <taxon>Sphingobacteriia</taxon>
        <taxon>Sphingobacteriales</taxon>
        <taxon>Sphingobacteriaceae</taxon>
        <taxon>Pararcticibacter</taxon>
    </lineage>
</organism>